<organism evidence="1 2">
    <name type="scientific">Puccinia graminis f. sp. tritici</name>
    <dbReference type="NCBI Taxonomy" id="56615"/>
    <lineage>
        <taxon>Eukaryota</taxon>
        <taxon>Fungi</taxon>
        <taxon>Dikarya</taxon>
        <taxon>Basidiomycota</taxon>
        <taxon>Pucciniomycotina</taxon>
        <taxon>Pucciniomycetes</taxon>
        <taxon>Pucciniales</taxon>
        <taxon>Pucciniaceae</taxon>
        <taxon>Puccinia</taxon>
    </lineage>
</organism>
<dbReference type="AlphaFoldDB" id="A0A5B0RQ35"/>
<comment type="caution">
    <text evidence="1">The sequence shown here is derived from an EMBL/GenBank/DDBJ whole genome shotgun (WGS) entry which is preliminary data.</text>
</comment>
<proteinExistence type="predicted"/>
<reference evidence="1 2" key="1">
    <citation type="submission" date="2019-05" db="EMBL/GenBank/DDBJ databases">
        <title>Emergence of the Ug99 lineage of the wheat stem rust pathogen through somatic hybridization.</title>
        <authorList>
            <person name="Li F."/>
            <person name="Upadhyaya N.M."/>
            <person name="Sperschneider J."/>
            <person name="Matny O."/>
            <person name="Nguyen-Phuc H."/>
            <person name="Mago R."/>
            <person name="Raley C."/>
            <person name="Miller M.E."/>
            <person name="Silverstein K.A.T."/>
            <person name="Henningsen E."/>
            <person name="Hirsch C.D."/>
            <person name="Visser B."/>
            <person name="Pretorius Z.A."/>
            <person name="Steffenson B.J."/>
            <person name="Schwessinger B."/>
            <person name="Dodds P.N."/>
            <person name="Figueroa M."/>
        </authorList>
    </citation>
    <scope>NUCLEOTIDE SEQUENCE [LARGE SCALE GENOMIC DNA]</scope>
    <source>
        <strain evidence="1 2">Ug99</strain>
    </source>
</reference>
<protein>
    <submittedName>
        <fullName evidence="1">Uncharacterized protein</fullName>
    </submittedName>
</protein>
<evidence type="ECO:0000313" key="2">
    <source>
        <dbReference type="Proteomes" id="UP000325313"/>
    </source>
</evidence>
<dbReference type="Proteomes" id="UP000325313">
    <property type="component" value="Unassembled WGS sequence"/>
</dbReference>
<evidence type="ECO:0000313" key="1">
    <source>
        <dbReference type="EMBL" id="KAA1128086.1"/>
    </source>
</evidence>
<name>A0A5B0RQ35_PUCGR</name>
<gene>
    <name evidence="1" type="ORF">PGTUg99_005230</name>
</gene>
<accession>A0A5B0RQ35</accession>
<dbReference type="EMBL" id="VDEP01000144">
    <property type="protein sequence ID" value="KAA1128086.1"/>
    <property type="molecule type" value="Genomic_DNA"/>
</dbReference>
<sequence length="95" mass="10130">MTRATRQNCARAALLPCAVTGAFRTTPYGILATLSSPGRVHTYHGSILTTAWEEERGGASLFPQGRSQGGPSGVPLSDLFLSSDTWQDVNLRPPT</sequence>